<sequence length="380" mass="42682">MAEIWRPFLPAPQGEPFADLNDPSYQPGLWWLPDEPQVLEHWSPILRNNFDYLVHLVEQEGDDQKSKRAKEARVIFRAYLDDLDHAEARELSPTIHHLTLFREALVRAHNLGDPYRTVKKNETTRAIRRLMDDPGNWGLAENRFDRMGMMGSRDPLALLAGVMSGNLFDLGSALTQKAFREGKMGFGDALEKMSARIGVIYPEEMRKIEEAGWRGWLLETEPQSGPLGEVLLFVDNAGADFVLGILPLAVSLTHEWEKVYLAMNSTPASNDMTLAEGGEILQDLRSGTRLGMLLDTGRICLVGTETGTPGIDLQHVGEELNRVAKGVEAIILEGQGRGVETTWRARFRKPILRLAVIKDSFVAEAIGWDLLEPLFMKERT</sequence>
<reference evidence="2" key="1">
    <citation type="submission" date="2021-05" db="EMBL/GenBank/DDBJ databases">
        <title>Energy efficiency and biological interactions define the core microbiome of deep oligotrophic groundwater.</title>
        <authorList>
            <person name="Mehrshad M."/>
            <person name="Lopez-Fernandez M."/>
            <person name="Bell E."/>
            <person name="Bernier-Latmani R."/>
            <person name="Bertilsson S."/>
            <person name="Dopson M."/>
        </authorList>
    </citation>
    <scope>NUCLEOTIDE SEQUENCE</scope>
    <source>
        <strain evidence="2">Modern_marine.mb.64</strain>
    </source>
</reference>
<dbReference type="InterPro" id="IPR036075">
    <property type="entry name" value="ARMT-1-like_metal-bd_sf"/>
</dbReference>
<name>A0A948RYD8_UNCEI</name>
<organism evidence="2 3">
    <name type="scientific">Eiseniibacteriota bacterium</name>
    <dbReference type="NCBI Taxonomy" id="2212470"/>
    <lineage>
        <taxon>Bacteria</taxon>
        <taxon>Candidatus Eiseniibacteriota</taxon>
    </lineage>
</organism>
<dbReference type="SUPFAM" id="SSF111321">
    <property type="entry name" value="AF1104-like"/>
    <property type="match status" value="1"/>
</dbReference>
<protein>
    <submittedName>
        <fullName evidence="2">DUF89 family protein</fullName>
    </submittedName>
</protein>
<feature type="domain" description="Damage-control phosphatase ARMT1-like metal-binding" evidence="1">
    <location>
        <begin position="61"/>
        <end position="367"/>
    </location>
</feature>
<evidence type="ECO:0000313" key="2">
    <source>
        <dbReference type="EMBL" id="MBU2690514.1"/>
    </source>
</evidence>
<dbReference type="Pfam" id="PF01937">
    <property type="entry name" value="ARMT1-like_dom"/>
    <property type="match status" value="1"/>
</dbReference>
<dbReference type="AlphaFoldDB" id="A0A948RYD8"/>
<comment type="caution">
    <text evidence="2">The sequence shown here is derived from an EMBL/GenBank/DDBJ whole genome shotgun (WGS) entry which is preliminary data.</text>
</comment>
<dbReference type="InterPro" id="IPR002791">
    <property type="entry name" value="ARMT1-like_metal-bd"/>
</dbReference>
<proteinExistence type="predicted"/>
<dbReference type="Gene3D" id="3.40.50.10880">
    <property type="entry name" value="Uncharacterised protein PF01937, DUF89, domain 3"/>
    <property type="match status" value="1"/>
</dbReference>
<evidence type="ECO:0000259" key="1">
    <source>
        <dbReference type="Pfam" id="PF01937"/>
    </source>
</evidence>
<gene>
    <name evidence="2" type="ORF">KJ970_06260</name>
</gene>
<accession>A0A948RYD8</accession>
<dbReference type="EMBL" id="JAHJDP010000032">
    <property type="protein sequence ID" value="MBU2690514.1"/>
    <property type="molecule type" value="Genomic_DNA"/>
</dbReference>
<evidence type="ECO:0000313" key="3">
    <source>
        <dbReference type="Proteomes" id="UP000777784"/>
    </source>
</evidence>
<dbReference type="Proteomes" id="UP000777784">
    <property type="component" value="Unassembled WGS sequence"/>
</dbReference>